<keyword evidence="5 7" id="KW-1133">Transmembrane helix</keyword>
<protein>
    <submittedName>
        <fullName evidence="8">ABC transporter, transmembrane domain, type 1</fullName>
    </submittedName>
</protein>
<dbReference type="Proteomes" id="UP000019374">
    <property type="component" value="Unassembled WGS sequence"/>
</dbReference>
<dbReference type="GO" id="GO:0042626">
    <property type="term" value="F:ATPase-coupled transmembrane transporter activity"/>
    <property type="evidence" value="ECO:0007669"/>
    <property type="project" value="TreeGrafter"/>
</dbReference>
<feature type="transmembrane region" description="Helical" evidence="7">
    <location>
        <begin position="88"/>
        <end position="113"/>
    </location>
</feature>
<dbReference type="GO" id="GO:0016020">
    <property type="term" value="C:membrane"/>
    <property type="evidence" value="ECO:0007669"/>
    <property type="project" value="InterPro"/>
</dbReference>
<dbReference type="PANTHER" id="PTHR24223">
    <property type="entry name" value="ATP-BINDING CASSETTE SUB-FAMILY C"/>
    <property type="match status" value="1"/>
</dbReference>
<evidence type="ECO:0000256" key="5">
    <source>
        <dbReference type="ARBA" id="ARBA00022989"/>
    </source>
</evidence>
<evidence type="ECO:0000256" key="4">
    <source>
        <dbReference type="ARBA" id="ARBA00022840"/>
    </source>
</evidence>
<dbReference type="InterPro" id="IPR050173">
    <property type="entry name" value="ABC_transporter_C-like"/>
</dbReference>
<evidence type="ECO:0000256" key="6">
    <source>
        <dbReference type="ARBA" id="ARBA00023136"/>
    </source>
</evidence>
<evidence type="ECO:0000256" key="3">
    <source>
        <dbReference type="ARBA" id="ARBA00022741"/>
    </source>
</evidence>
<dbReference type="eggNOG" id="KOG0054">
    <property type="taxonomic scope" value="Eukaryota"/>
</dbReference>
<keyword evidence="1 7" id="KW-0812">Transmembrane</keyword>
<keyword evidence="6 7" id="KW-0472">Membrane</keyword>
<evidence type="ECO:0000256" key="7">
    <source>
        <dbReference type="SAM" id="Phobius"/>
    </source>
</evidence>
<dbReference type="SUPFAM" id="SSF90123">
    <property type="entry name" value="ABC transporter transmembrane region"/>
    <property type="match status" value="1"/>
</dbReference>
<organism evidence="8 9">
    <name type="scientific">Ophiocordyceps sinensis (strain Co18 / CGMCC 3.14243)</name>
    <name type="common">Yarsagumba caterpillar fungus</name>
    <name type="synonym">Hirsutella sinensis</name>
    <dbReference type="NCBI Taxonomy" id="911162"/>
    <lineage>
        <taxon>Eukaryota</taxon>
        <taxon>Fungi</taxon>
        <taxon>Dikarya</taxon>
        <taxon>Ascomycota</taxon>
        <taxon>Pezizomycotina</taxon>
        <taxon>Sordariomycetes</taxon>
        <taxon>Hypocreomycetidae</taxon>
        <taxon>Hypocreales</taxon>
        <taxon>Ophiocordycipitaceae</taxon>
        <taxon>Ophiocordyceps</taxon>
    </lineage>
</organism>
<dbReference type="HOGENOM" id="CLU_1482426_0_0_1"/>
<dbReference type="GO" id="GO:0005524">
    <property type="term" value="F:ATP binding"/>
    <property type="evidence" value="ECO:0007669"/>
    <property type="project" value="UniProtKB-KW"/>
</dbReference>
<evidence type="ECO:0000256" key="2">
    <source>
        <dbReference type="ARBA" id="ARBA00022737"/>
    </source>
</evidence>
<keyword evidence="4" id="KW-0067">ATP-binding</keyword>
<dbReference type="AlphaFoldDB" id="T5AFV2"/>
<dbReference type="EMBL" id="KE652489">
    <property type="protein sequence ID" value="EQL01469.1"/>
    <property type="molecule type" value="Genomic_DNA"/>
</dbReference>
<keyword evidence="2" id="KW-0677">Repeat</keyword>
<sequence length="182" mass="19634">MAASFSNTASEMSAGQAPESSASLVSRLSLSWMTRLIWRRYRTALESPHPCDLADGFKSADLASSFRQSTPSTSPLLMRLLGYFKREILLQGLWAAIASVTVYVPAHLLYGILRYLEVPNATHSSTAWLLVAALLVSGLASSLAHAQCEWTGRKTAAKLKSILTSEIYAKALRCKGASGSPV</sequence>
<reference evidence="8 9" key="1">
    <citation type="journal article" date="2013" name="Chin. Sci. Bull.">
        <title>Genome survey uncovers the secrets of sex and lifestyle in caterpillar fungus.</title>
        <authorList>
            <person name="Hu X."/>
            <person name="Zhang Y."/>
            <person name="Xiao G."/>
            <person name="Zheng P."/>
            <person name="Xia Y."/>
            <person name="Zhang X."/>
            <person name="St Leger R.J."/>
            <person name="Liu X."/>
            <person name="Wang C."/>
        </authorList>
    </citation>
    <scope>NUCLEOTIDE SEQUENCE [LARGE SCALE GENOMIC DNA]</scope>
    <source>
        <strain evidence="9">Co18 / CGMCC 3.14243</strain>
        <tissue evidence="8">Fruit-body</tissue>
    </source>
</reference>
<dbReference type="PANTHER" id="PTHR24223:SF353">
    <property type="entry name" value="ABC TRANSPORTER ATP-BINDING PROTEIN_PERMEASE VMR1-RELATED"/>
    <property type="match status" value="1"/>
</dbReference>
<accession>T5AFV2</accession>
<gene>
    <name evidence="8" type="ORF">OCS_02828</name>
</gene>
<feature type="transmembrane region" description="Helical" evidence="7">
    <location>
        <begin position="125"/>
        <end position="144"/>
    </location>
</feature>
<evidence type="ECO:0000313" key="8">
    <source>
        <dbReference type="EMBL" id="EQL01469.1"/>
    </source>
</evidence>
<evidence type="ECO:0000313" key="9">
    <source>
        <dbReference type="Proteomes" id="UP000019374"/>
    </source>
</evidence>
<dbReference type="InterPro" id="IPR036640">
    <property type="entry name" value="ABC1_TM_sf"/>
</dbReference>
<keyword evidence="3" id="KW-0547">Nucleotide-binding</keyword>
<dbReference type="Gene3D" id="1.20.1560.10">
    <property type="entry name" value="ABC transporter type 1, transmembrane domain"/>
    <property type="match status" value="1"/>
</dbReference>
<evidence type="ECO:0000256" key="1">
    <source>
        <dbReference type="ARBA" id="ARBA00022692"/>
    </source>
</evidence>
<name>T5AFV2_OPHSC</name>
<proteinExistence type="predicted"/>